<dbReference type="EMBL" id="AONG01000003">
    <property type="protein sequence ID" value="KIQ70915.1"/>
    <property type="molecule type" value="Genomic_DNA"/>
</dbReference>
<dbReference type="eggNOG" id="COG0438">
    <property type="taxonomic scope" value="Bacteria"/>
</dbReference>
<dbReference type="Pfam" id="PF13439">
    <property type="entry name" value="Glyco_transf_4"/>
    <property type="match status" value="1"/>
</dbReference>
<dbReference type="SUPFAM" id="SSF53756">
    <property type="entry name" value="UDP-Glycosyltransferase/glycogen phosphorylase"/>
    <property type="match status" value="1"/>
</dbReference>
<dbReference type="STRING" id="1123501.Wenmar_00289"/>
<keyword evidence="2 5" id="KW-0808">Transferase</keyword>
<gene>
    <name evidence="5" type="ORF">Wenmar_00289</name>
</gene>
<dbReference type="Gene3D" id="3.40.50.2000">
    <property type="entry name" value="Glycogen Phosphorylase B"/>
    <property type="match status" value="2"/>
</dbReference>
<evidence type="ECO:0000313" key="6">
    <source>
        <dbReference type="Proteomes" id="UP000035100"/>
    </source>
</evidence>
<dbReference type="PANTHER" id="PTHR12526:SF510">
    <property type="entry name" value="D-INOSITOL 3-PHOSPHATE GLYCOSYLTRANSFERASE"/>
    <property type="match status" value="1"/>
</dbReference>
<dbReference type="InterPro" id="IPR001296">
    <property type="entry name" value="Glyco_trans_1"/>
</dbReference>
<dbReference type="GO" id="GO:0016757">
    <property type="term" value="F:glycosyltransferase activity"/>
    <property type="evidence" value="ECO:0007669"/>
    <property type="project" value="UniProtKB-KW"/>
</dbReference>
<keyword evidence="6" id="KW-1185">Reference proteome</keyword>
<protein>
    <submittedName>
        <fullName evidence="5">Glycosyltransferase</fullName>
    </submittedName>
</protein>
<evidence type="ECO:0000256" key="2">
    <source>
        <dbReference type="ARBA" id="ARBA00022679"/>
    </source>
</evidence>
<evidence type="ECO:0000259" key="4">
    <source>
        <dbReference type="Pfam" id="PF13439"/>
    </source>
</evidence>
<keyword evidence="1" id="KW-0328">Glycosyltransferase</keyword>
<evidence type="ECO:0000313" key="5">
    <source>
        <dbReference type="EMBL" id="KIQ70915.1"/>
    </source>
</evidence>
<evidence type="ECO:0000259" key="3">
    <source>
        <dbReference type="Pfam" id="PF00534"/>
    </source>
</evidence>
<proteinExistence type="predicted"/>
<evidence type="ECO:0000256" key="1">
    <source>
        <dbReference type="ARBA" id="ARBA00022676"/>
    </source>
</evidence>
<dbReference type="PANTHER" id="PTHR12526">
    <property type="entry name" value="GLYCOSYLTRANSFERASE"/>
    <property type="match status" value="1"/>
</dbReference>
<feature type="domain" description="Glycosyltransferase subfamily 4-like N-terminal" evidence="4">
    <location>
        <begin position="22"/>
        <end position="198"/>
    </location>
</feature>
<dbReference type="PATRIC" id="fig|1123501.6.peg.347"/>
<dbReference type="RefSeq" id="WP_018304418.1">
    <property type="nucleotide sequence ID" value="NZ_KB902313.1"/>
</dbReference>
<dbReference type="AlphaFoldDB" id="A0A0D0NRQ0"/>
<dbReference type="OrthoDB" id="9790710at2"/>
<dbReference type="InterPro" id="IPR028098">
    <property type="entry name" value="Glyco_trans_4-like_N"/>
</dbReference>
<sequence length="399" mass="43346">MRLGYLVPQFPGQTHIFFWREIRELRRRGVHVDLLSTRPPPRGLIAHDWSDEAMAETTYLGRADPVAALAALSRQDLRELVAATRAEGRPFLRDVALSLPAAQRLLRHARERRLDHVHVHSCGRAGLIAALAREMGGPPFSLTLHGPLSDYGTGQPLKWRRAAFATVITDRLMDEVRRTIPVLPPRLEVQPMGVDTDRLRRPAPYVPHDESRPLRIFSCGRLNRVKGHQDLMQAVRLLRDGGRDATLAIAGEDDAGGTGYRATLEARIAELGLGDAVTLLGAIDEGAVVRHLLEADVFVLASWHEPLGVALMEAMSCAVPTIGTDAGGVGELIVDGRDGLLVPPKSPDALATAIARVADDPALAARLSAGGRARVETAFHSGRGAETLIRLIEETRRAG</sequence>
<name>A0A0D0NRQ0_9RHOB</name>
<feature type="domain" description="Glycosyl transferase family 1" evidence="3">
    <location>
        <begin position="213"/>
        <end position="373"/>
    </location>
</feature>
<organism evidence="5 6">
    <name type="scientific">Wenxinia marina DSM 24838</name>
    <dbReference type="NCBI Taxonomy" id="1123501"/>
    <lineage>
        <taxon>Bacteria</taxon>
        <taxon>Pseudomonadati</taxon>
        <taxon>Pseudomonadota</taxon>
        <taxon>Alphaproteobacteria</taxon>
        <taxon>Rhodobacterales</taxon>
        <taxon>Roseobacteraceae</taxon>
        <taxon>Wenxinia</taxon>
    </lineage>
</organism>
<dbReference type="Proteomes" id="UP000035100">
    <property type="component" value="Unassembled WGS sequence"/>
</dbReference>
<reference evidence="5 6" key="1">
    <citation type="submission" date="2013-01" db="EMBL/GenBank/DDBJ databases">
        <authorList>
            <person name="Fiebig A."/>
            <person name="Goeker M."/>
            <person name="Klenk H.-P.P."/>
        </authorList>
    </citation>
    <scope>NUCLEOTIDE SEQUENCE [LARGE SCALE GENOMIC DNA]</scope>
    <source>
        <strain evidence="5 6">DSM 24838</strain>
    </source>
</reference>
<dbReference type="Pfam" id="PF00534">
    <property type="entry name" value="Glycos_transf_1"/>
    <property type="match status" value="1"/>
</dbReference>
<dbReference type="NCBIfam" id="NF041876">
    <property type="entry name" value="EPS_EpsE"/>
    <property type="match status" value="1"/>
</dbReference>
<comment type="caution">
    <text evidence="5">The sequence shown here is derived from an EMBL/GenBank/DDBJ whole genome shotgun (WGS) entry which is preliminary data.</text>
</comment>
<accession>A0A0D0NRQ0</accession>